<feature type="region of interest" description="Disordered" evidence="1">
    <location>
        <begin position="55"/>
        <end position="75"/>
    </location>
</feature>
<feature type="compositionally biased region" description="Acidic residues" evidence="1">
    <location>
        <begin position="809"/>
        <end position="828"/>
    </location>
</feature>
<dbReference type="InterPro" id="IPR000048">
    <property type="entry name" value="IQ_motif_EF-hand-BS"/>
</dbReference>
<dbReference type="FunFam" id="1.20.5.190:FF:000055">
    <property type="entry name" value="Putative microtubule-associated protein futsch"/>
    <property type="match status" value="1"/>
</dbReference>
<organism evidence="3 4">
    <name type="scientific">Sipha flava</name>
    <name type="common">yellow sugarcane aphid</name>
    <dbReference type="NCBI Taxonomy" id="143950"/>
    <lineage>
        <taxon>Eukaryota</taxon>
        <taxon>Metazoa</taxon>
        <taxon>Ecdysozoa</taxon>
        <taxon>Arthropoda</taxon>
        <taxon>Hexapoda</taxon>
        <taxon>Insecta</taxon>
        <taxon>Pterygota</taxon>
        <taxon>Neoptera</taxon>
        <taxon>Paraneoptera</taxon>
        <taxon>Hemiptera</taxon>
        <taxon>Sternorrhyncha</taxon>
        <taxon>Aphidomorpha</taxon>
        <taxon>Aphidoidea</taxon>
        <taxon>Aphididae</taxon>
        <taxon>Sipha</taxon>
    </lineage>
</organism>
<protein>
    <submittedName>
        <fullName evidence="4">Uncharacterized protein LOC112688627 isoform X1</fullName>
    </submittedName>
</protein>
<dbReference type="Pfam" id="PF00612">
    <property type="entry name" value="IQ"/>
    <property type="match status" value="3"/>
</dbReference>
<proteinExistence type="predicted"/>
<feature type="compositionally biased region" description="Acidic residues" evidence="1">
    <location>
        <begin position="958"/>
        <end position="986"/>
    </location>
</feature>
<evidence type="ECO:0000313" key="3">
    <source>
        <dbReference type="Proteomes" id="UP000694846"/>
    </source>
</evidence>
<feature type="region of interest" description="Disordered" evidence="1">
    <location>
        <begin position="908"/>
        <end position="928"/>
    </location>
</feature>
<feature type="compositionally biased region" description="Basic and acidic residues" evidence="1">
    <location>
        <begin position="55"/>
        <end position="70"/>
    </location>
</feature>
<dbReference type="OrthoDB" id="252964at2759"/>
<name>A0A8B8G542_9HEMI</name>
<dbReference type="SUPFAM" id="SSF47391">
    <property type="entry name" value="Dimerization-anchoring domain of cAMP-dependent PK regulatory subunit"/>
    <property type="match status" value="1"/>
</dbReference>
<dbReference type="Proteomes" id="UP000694846">
    <property type="component" value="Unplaced"/>
</dbReference>
<dbReference type="PANTHER" id="PTHR10699">
    <property type="entry name" value="NEUROMODULIN"/>
    <property type="match status" value="1"/>
</dbReference>
<feature type="region of interest" description="Disordered" evidence="1">
    <location>
        <begin position="372"/>
        <end position="459"/>
    </location>
</feature>
<sequence length="1080" mass="115393">MVDRRMAYETYRKRIEIPRGLDCLTERLVRAVIRAQPKNVRQFAADFFDGLVRQRDRTTKSRSPSPEKEFVPPTFETVVVTKQPKKSKSANDDDDAAEVNSRCDDFERHALEDGGDNHSLHYVEATAVRTLAANTGSVAILGTTAKCKSVDGSPAGHQPLAERQRTWSPSATSTPVACSKSQPQLEVRYVEATAVRTLAADTGSIAILGTTADPKPQPQKPPPTAEKDADEGSVHYVQATAVRHLAAETGSIAILASTVAVAAAGQQVPSTGADSNFIPVGVREMLDSEPGYLQQQQQPEEQQQQHGDRQEEDRGERYGEQREEPGQGELEQQPLIPLPVILAMEMKTNAGPKQMFGAAQLSSVEKPQYTPKWMTVDGGGDVGTDSVSSRGSLIRQANNTSDQIDNEDTSPSDGWMPKIPVFAKCPPAKSKSLPSRDPTVADASTTVEDKGEKQHGVIRGSSLPYNGIKVEQLAVNTVKRKDKEELIDIKFDNHEIESNPMKYDAAEANFVEWNTNEHFEMETDTIDPDAYELYDCNSNKYNPTVVEPNEANVSAVESNTDKPTTTVEQNETEASAVESNNVKSIAVEQDDVKPGAVEQDKIEPNGVVGAQAVGSNAIESDVSASKNMVEAGATKESEKLVNDEKSVSGESPGNDNADAEYRLTMIQSVREAVNRICEQAVERTAAIVNSGRGHARGFNAGAAASTVRAKRDAADDSEAADYASSDFSLPPPPPPPPHQSTDSVLQTSTGQESSWPPPPPLSEADEERTIAPGFSFDLPDPPTEMDQMDSETDKLDISDEEMRATGLPSDDDDITDTGEAEADEDADIVDMKSTSAANGTVADTAKAGNDDGAADRAADGGAGDRAATTIQAVYRGFRARKYVETVNAAAVKIQAGFRGYRVRQSLKNAAPSTTTTTTDDSQCWSDDDQKSVVSVTYAPLKESAADGQPVQQEREPGGDDDDDDDDDDPQLLQSGDDEVFENDGGDGDGSGRMETNATSTEAEAVGVTSTSVVPVVQDGGGDVGGGGDDDDVEALTKAAIKIQARMRGFATRKRLNDEKNGAEAVGGGGDGSSGSTVEKQ</sequence>
<feature type="compositionally biased region" description="Polar residues" evidence="1">
    <location>
        <begin position="166"/>
        <end position="177"/>
    </location>
</feature>
<feature type="region of interest" description="Disordered" evidence="1">
    <location>
        <begin position="207"/>
        <end position="231"/>
    </location>
</feature>
<feature type="compositionally biased region" description="Low complexity" evidence="1">
    <location>
        <begin position="1005"/>
        <end position="1017"/>
    </location>
</feature>
<dbReference type="SUPFAM" id="SSF52540">
    <property type="entry name" value="P-loop containing nucleoside triphosphate hydrolases"/>
    <property type="match status" value="1"/>
</dbReference>
<evidence type="ECO:0000259" key="2">
    <source>
        <dbReference type="SMART" id="SM00394"/>
    </source>
</evidence>
<dbReference type="AlphaFoldDB" id="A0A8B8G542"/>
<gene>
    <name evidence="4" type="primary">LOC112688627</name>
</gene>
<evidence type="ECO:0000256" key="1">
    <source>
        <dbReference type="SAM" id="MobiDB-lite"/>
    </source>
</evidence>
<dbReference type="CDD" id="cd23767">
    <property type="entry name" value="IQCD"/>
    <property type="match status" value="2"/>
</dbReference>
<dbReference type="GeneID" id="112688627"/>
<dbReference type="SMART" id="SM00394">
    <property type="entry name" value="RIIa"/>
    <property type="match status" value="1"/>
</dbReference>
<feature type="region of interest" description="Disordered" evidence="1">
    <location>
        <begin position="1053"/>
        <end position="1080"/>
    </location>
</feature>
<evidence type="ECO:0000313" key="4">
    <source>
        <dbReference type="RefSeq" id="XP_025417696.1"/>
    </source>
</evidence>
<dbReference type="InterPro" id="IPR047579">
    <property type="entry name" value="DD_CABYR_SP17"/>
</dbReference>
<feature type="region of interest" description="Disordered" evidence="1">
    <location>
        <begin position="940"/>
        <end position="1030"/>
    </location>
</feature>
<feature type="compositionally biased region" description="Pro residues" evidence="1">
    <location>
        <begin position="215"/>
        <end position="224"/>
    </location>
</feature>
<feature type="region of interest" description="Disordered" evidence="1">
    <location>
        <begin position="290"/>
        <end position="334"/>
    </location>
</feature>
<feature type="region of interest" description="Disordered" evidence="1">
    <location>
        <begin position="552"/>
        <end position="585"/>
    </location>
</feature>
<feature type="compositionally biased region" description="Basic and acidic residues" evidence="1">
    <location>
        <begin position="633"/>
        <end position="647"/>
    </location>
</feature>
<dbReference type="Pfam" id="PF02197">
    <property type="entry name" value="RIIa"/>
    <property type="match status" value="1"/>
</dbReference>
<dbReference type="InterPro" id="IPR027417">
    <property type="entry name" value="P-loop_NTPase"/>
</dbReference>
<feature type="compositionally biased region" description="Basic and acidic residues" evidence="1">
    <location>
        <begin position="791"/>
        <end position="803"/>
    </location>
</feature>
<dbReference type="SMART" id="SM00015">
    <property type="entry name" value="IQ"/>
    <property type="match status" value="3"/>
</dbReference>
<feature type="compositionally biased region" description="Polar residues" evidence="1">
    <location>
        <begin position="552"/>
        <end position="583"/>
    </location>
</feature>
<feature type="region of interest" description="Disordered" evidence="1">
    <location>
        <begin position="709"/>
        <end position="864"/>
    </location>
</feature>
<feature type="region of interest" description="Disordered" evidence="1">
    <location>
        <begin position="149"/>
        <end position="177"/>
    </location>
</feature>
<dbReference type="InterPro" id="IPR003117">
    <property type="entry name" value="cAMP_dep_PK_reg_su_I/II_a/b"/>
</dbReference>
<feature type="region of interest" description="Disordered" evidence="1">
    <location>
        <begin position="631"/>
        <end position="659"/>
    </location>
</feature>
<dbReference type="Gene3D" id="1.20.890.10">
    <property type="entry name" value="cAMP-dependent protein kinase regulatory subunit, dimerization-anchoring domain"/>
    <property type="match status" value="1"/>
</dbReference>
<feature type="compositionally biased region" description="Low complexity" evidence="1">
    <location>
        <begin position="294"/>
        <end position="305"/>
    </location>
</feature>
<dbReference type="RefSeq" id="XP_025417696.1">
    <property type="nucleotide sequence ID" value="XM_025561911.1"/>
</dbReference>
<dbReference type="CDD" id="cd12100">
    <property type="entry name" value="DD_CABYR_SP17"/>
    <property type="match status" value="1"/>
</dbReference>
<feature type="domain" description="RIIa" evidence="2">
    <location>
        <begin position="19"/>
        <end position="56"/>
    </location>
</feature>
<dbReference type="PANTHER" id="PTHR10699:SF11">
    <property type="entry name" value="IGLOO, ISOFORM A"/>
    <property type="match status" value="1"/>
</dbReference>
<feature type="compositionally biased region" description="Pro residues" evidence="1">
    <location>
        <begin position="729"/>
        <end position="738"/>
    </location>
</feature>
<feature type="compositionally biased region" description="Basic and acidic residues" evidence="1">
    <location>
        <begin position="306"/>
        <end position="325"/>
    </location>
</feature>
<reference evidence="4" key="1">
    <citation type="submission" date="2025-08" db="UniProtKB">
        <authorList>
            <consortium name="RefSeq"/>
        </authorList>
    </citation>
    <scope>IDENTIFICATION</scope>
    <source>
        <tissue evidence="4">Whole body</tissue>
    </source>
</reference>
<keyword evidence="3" id="KW-1185">Reference proteome</keyword>
<feature type="region of interest" description="Disordered" evidence="1">
    <location>
        <begin position="80"/>
        <end position="99"/>
    </location>
</feature>
<feature type="compositionally biased region" description="Polar residues" evidence="1">
    <location>
        <begin position="739"/>
        <end position="754"/>
    </location>
</feature>
<feature type="compositionally biased region" description="Low complexity" evidence="1">
    <location>
        <begin position="912"/>
        <end position="924"/>
    </location>
</feature>
<dbReference type="Gene3D" id="1.20.5.190">
    <property type="match status" value="1"/>
</dbReference>
<accession>A0A8B8G542</accession>
<dbReference type="GO" id="GO:0005516">
    <property type="term" value="F:calmodulin binding"/>
    <property type="evidence" value="ECO:0007669"/>
    <property type="project" value="TreeGrafter"/>
</dbReference>
<feature type="compositionally biased region" description="Low complexity" evidence="1">
    <location>
        <begin position="842"/>
        <end position="851"/>
    </location>
</feature>
<dbReference type="PROSITE" id="PS50096">
    <property type="entry name" value="IQ"/>
    <property type="match status" value="3"/>
</dbReference>